<name>A0ABX1L3P6_9LACO</name>
<dbReference type="Proteomes" id="UP000707477">
    <property type="component" value="Unassembled WGS sequence"/>
</dbReference>
<dbReference type="SMART" id="SM00530">
    <property type="entry name" value="HTH_XRE"/>
    <property type="match status" value="1"/>
</dbReference>
<dbReference type="PROSITE" id="PS50943">
    <property type="entry name" value="HTH_CROC1"/>
    <property type="match status" value="1"/>
</dbReference>
<dbReference type="InterPro" id="IPR011990">
    <property type="entry name" value="TPR-like_helical_dom_sf"/>
</dbReference>
<dbReference type="CDD" id="cd00093">
    <property type="entry name" value="HTH_XRE"/>
    <property type="match status" value="1"/>
</dbReference>
<dbReference type="PANTHER" id="PTHR37038">
    <property type="entry name" value="TRANSCRIPTIONAL REGULATOR-RELATED"/>
    <property type="match status" value="1"/>
</dbReference>
<reference evidence="2 3" key="1">
    <citation type="submission" date="2020-03" db="EMBL/GenBank/DDBJ databases">
        <authorList>
            <person name="Zhang Z."/>
            <person name="Guo Z."/>
            <person name="Hou Q."/>
            <person name="Shen X."/>
        </authorList>
    </citation>
    <scope>NUCLEOTIDE SEQUENCE [LARGE SCALE GENOMIC DNA]</scope>
    <source>
        <strain evidence="2 3">HBUAS51329</strain>
    </source>
</reference>
<dbReference type="Pfam" id="PF01381">
    <property type="entry name" value="HTH_3"/>
    <property type="match status" value="1"/>
</dbReference>
<accession>A0ABX1L3P6</accession>
<evidence type="ECO:0000259" key="1">
    <source>
        <dbReference type="PROSITE" id="PS50943"/>
    </source>
</evidence>
<keyword evidence="3" id="KW-1185">Reference proteome</keyword>
<evidence type="ECO:0000313" key="3">
    <source>
        <dbReference type="Proteomes" id="UP000707477"/>
    </source>
</evidence>
<protein>
    <submittedName>
        <fullName evidence="2">Helix-turn-helix domain-containing protein</fullName>
    </submittedName>
</protein>
<gene>
    <name evidence="2" type="ORF">HEQ44_00435</name>
</gene>
<comment type="caution">
    <text evidence="2">The sequence shown here is derived from an EMBL/GenBank/DDBJ whole genome shotgun (WGS) entry which is preliminary data.</text>
</comment>
<dbReference type="Gene3D" id="1.25.40.10">
    <property type="entry name" value="Tetratricopeptide repeat domain"/>
    <property type="match status" value="1"/>
</dbReference>
<proteinExistence type="predicted"/>
<dbReference type="RefSeq" id="WP_168848614.1">
    <property type="nucleotide sequence ID" value="NZ_JAAVSD010000001.1"/>
</dbReference>
<dbReference type="InterPro" id="IPR053163">
    <property type="entry name" value="HTH-type_regulator_Rgg"/>
</dbReference>
<dbReference type="InterPro" id="IPR010982">
    <property type="entry name" value="Lambda_DNA-bd_dom_sf"/>
</dbReference>
<dbReference type="InterPro" id="IPR001387">
    <property type="entry name" value="Cro/C1-type_HTH"/>
</dbReference>
<dbReference type="SUPFAM" id="SSF47413">
    <property type="entry name" value="lambda repressor-like DNA-binding domains"/>
    <property type="match status" value="1"/>
</dbReference>
<organism evidence="2 3">
    <name type="scientific">Levilactobacillus tujiorum</name>
    <dbReference type="NCBI Taxonomy" id="2912243"/>
    <lineage>
        <taxon>Bacteria</taxon>
        <taxon>Bacillati</taxon>
        <taxon>Bacillota</taxon>
        <taxon>Bacilli</taxon>
        <taxon>Lactobacillales</taxon>
        <taxon>Lactobacillaceae</taxon>
        <taxon>Levilactobacillus</taxon>
    </lineage>
</organism>
<sequence>MSLGTTLKQVRQQQGRSQKDVAAGICAQSMLSAIENDHYTPNAKLLLALCRRLAISLDEISLANDFAISGDDTLNAHMQRLCNQHLYQALNDFLLLPSTLAAVVTDQQTQAYYYYLGVSQLHLTAQLDEAEQNLKFATTMGTGKTPTTLTRLALASLATVKAQQHHNHVASQLVDQALADIDQVVYEENCNIIFYLAALTAHFLHNSQLATQRLLTGIAYITDHDSHYMLANSYRLLAEIADQAGRRNDAQAARQKQQFLSSLFHEKVPEKFN</sequence>
<dbReference type="EMBL" id="JAAVSD010000001">
    <property type="protein sequence ID" value="NLR28652.1"/>
    <property type="molecule type" value="Genomic_DNA"/>
</dbReference>
<evidence type="ECO:0000313" key="2">
    <source>
        <dbReference type="EMBL" id="NLR28652.1"/>
    </source>
</evidence>
<feature type="domain" description="HTH cro/C1-type" evidence="1">
    <location>
        <begin position="7"/>
        <end position="60"/>
    </location>
</feature>